<dbReference type="KEGG" id="sted:SPTER_46100"/>
<gene>
    <name evidence="2" type="ORF">SPTER_46100</name>
</gene>
<dbReference type="InterPro" id="IPR050570">
    <property type="entry name" value="Cell_wall_metabolism_enzyme"/>
</dbReference>
<dbReference type="PANTHER" id="PTHR21666">
    <property type="entry name" value="PEPTIDASE-RELATED"/>
    <property type="match status" value="1"/>
</dbReference>
<reference evidence="2 3" key="1">
    <citation type="submission" date="2019-02" db="EMBL/GenBank/DDBJ databases">
        <title>Closed genome of Sporomusa termitida DSM 4440.</title>
        <authorList>
            <person name="Poehlein A."/>
            <person name="Daniel R."/>
        </authorList>
    </citation>
    <scope>NUCLEOTIDE SEQUENCE [LARGE SCALE GENOMIC DNA]</scope>
    <source>
        <strain evidence="2 3">DSM 4440</strain>
    </source>
</reference>
<keyword evidence="3" id="KW-1185">Reference proteome</keyword>
<dbReference type="OrthoDB" id="9809488at2"/>
<dbReference type="Pfam" id="PF01551">
    <property type="entry name" value="Peptidase_M23"/>
    <property type="match status" value="1"/>
</dbReference>
<dbReference type="PANTHER" id="PTHR21666:SF270">
    <property type="entry name" value="MUREIN HYDROLASE ACTIVATOR ENVC"/>
    <property type="match status" value="1"/>
</dbReference>
<dbReference type="Proteomes" id="UP000320776">
    <property type="component" value="Chromosome"/>
</dbReference>
<dbReference type="AlphaFoldDB" id="A0A517E0J5"/>
<dbReference type="EMBL" id="CP036259">
    <property type="protein sequence ID" value="QDR83134.1"/>
    <property type="molecule type" value="Genomic_DNA"/>
</dbReference>
<name>A0A517E0J5_9FIRM</name>
<protein>
    <submittedName>
        <fullName evidence="2">Peptidase family M23</fullName>
    </submittedName>
</protein>
<feature type="domain" description="M23ase beta-sheet core" evidence="1">
    <location>
        <begin position="113"/>
        <end position="207"/>
    </location>
</feature>
<dbReference type="CDD" id="cd12797">
    <property type="entry name" value="M23_peptidase"/>
    <property type="match status" value="1"/>
</dbReference>
<dbReference type="Gene3D" id="2.70.70.10">
    <property type="entry name" value="Glucose Permease (Domain IIA)"/>
    <property type="match status" value="1"/>
</dbReference>
<sequence length="213" mass="22446">MRIRQMISASKRKAGKRWIKHIAVRWVLPLAVVFSIVLAGRAANDQQPLSAVSGPAVGVESDRYSGGRQVEAVESMARSNDRLANKPTIWPTSGAVTSGFGGRSSPGGIGSEVHPGIDIANNAGTPVVATADGVVARSEWSDGYGNVVQIDHGEGISTIYGHNSRLVVTVGQRVSKGQIIAYLGSTGKSTGPHVHYEVRVKGTAVDPLRFLVL</sequence>
<organism evidence="2 3">
    <name type="scientific">Sporomusa termitida</name>
    <dbReference type="NCBI Taxonomy" id="2377"/>
    <lineage>
        <taxon>Bacteria</taxon>
        <taxon>Bacillati</taxon>
        <taxon>Bacillota</taxon>
        <taxon>Negativicutes</taxon>
        <taxon>Selenomonadales</taxon>
        <taxon>Sporomusaceae</taxon>
        <taxon>Sporomusa</taxon>
    </lineage>
</organism>
<dbReference type="FunFam" id="2.70.70.10:FF:000006">
    <property type="entry name" value="M23 family peptidase"/>
    <property type="match status" value="1"/>
</dbReference>
<dbReference type="RefSeq" id="WP_144352446.1">
    <property type="nucleotide sequence ID" value="NZ_CP036259.1"/>
</dbReference>
<evidence type="ECO:0000313" key="3">
    <source>
        <dbReference type="Proteomes" id="UP000320776"/>
    </source>
</evidence>
<accession>A0A517E0J5</accession>
<evidence type="ECO:0000313" key="2">
    <source>
        <dbReference type="EMBL" id="QDR83134.1"/>
    </source>
</evidence>
<dbReference type="InterPro" id="IPR016047">
    <property type="entry name" value="M23ase_b-sheet_dom"/>
</dbReference>
<dbReference type="GO" id="GO:0004222">
    <property type="term" value="F:metalloendopeptidase activity"/>
    <property type="evidence" value="ECO:0007669"/>
    <property type="project" value="TreeGrafter"/>
</dbReference>
<dbReference type="InterPro" id="IPR011055">
    <property type="entry name" value="Dup_hybrid_motif"/>
</dbReference>
<proteinExistence type="predicted"/>
<evidence type="ECO:0000259" key="1">
    <source>
        <dbReference type="Pfam" id="PF01551"/>
    </source>
</evidence>
<dbReference type="SUPFAM" id="SSF51261">
    <property type="entry name" value="Duplicated hybrid motif"/>
    <property type="match status" value="1"/>
</dbReference>